<protein>
    <submittedName>
        <fullName evidence="2">Uncharacterized protein</fullName>
    </submittedName>
</protein>
<dbReference type="EMBL" id="JAAALK010000290">
    <property type="protein sequence ID" value="KAG8044923.1"/>
    <property type="molecule type" value="Genomic_DNA"/>
</dbReference>
<proteinExistence type="predicted"/>
<dbReference type="AlphaFoldDB" id="A0A8J5R394"/>
<sequence length="93" mass="10598">MSDDDAMFTRKSGNKHMQQRFVAPPQYYEHELEAQSCRRNGLHFVGAQGDVVVARDFGSRGRCGCQRRTSRREERPCHIAGQTLKQAGGRRSM</sequence>
<dbReference type="Proteomes" id="UP000729402">
    <property type="component" value="Unassembled WGS sequence"/>
</dbReference>
<feature type="region of interest" description="Disordered" evidence="1">
    <location>
        <begin position="1"/>
        <end position="20"/>
    </location>
</feature>
<evidence type="ECO:0000313" key="3">
    <source>
        <dbReference type="Proteomes" id="UP000729402"/>
    </source>
</evidence>
<accession>A0A8J5R394</accession>
<organism evidence="2 3">
    <name type="scientific">Zizania palustris</name>
    <name type="common">Northern wild rice</name>
    <dbReference type="NCBI Taxonomy" id="103762"/>
    <lineage>
        <taxon>Eukaryota</taxon>
        <taxon>Viridiplantae</taxon>
        <taxon>Streptophyta</taxon>
        <taxon>Embryophyta</taxon>
        <taxon>Tracheophyta</taxon>
        <taxon>Spermatophyta</taxon>
        <taxon>Magnoliopsida</taxon>
        <taxon>Liliopsida</taxon>
        <taxon>Poales</taxon>
        <taxon>Poaceae</taxon>
        <taxon>BOP clade</taxon>
        <taxon>Oryzoideae</taxon>
        <taxon>Oryzeae</taxon>
        <taxon>Zizaniinae</taxon>
        <taxon>Zizania</taxon>
    </lineage>
</organism>
<evidence type="ECO:0000256" key="1">
    <source>
        <dbReference type="SAM" id="MobiDB-lite"/>
    </source>
</evidence>
<gene>
    <name evidence="2" type="ORF">GUJ93_ZPchr0008g12702</name>
</gene>
<evidence type="ECO:0000313" key="2">
    <source>
        <dbReference type="EMBL" id="KAG8044923.1"/>
    </source>
</evidence>
<keyword evidence="3" id="KW-1185">Reference proteome</keyword>
<reference evidence="2" key="1">
    <citation type="journal article" date="2021" name="bioRxiv">
        <title>Whole Genome Assembly and Annotation of Northern Wild Rice, Zizania palustris L., Supports a Whole Genome Duplication in the Zizania Genus.</title>
        <authorList>
            <person name="Haas M."/>
            <person name="Kono T."/>
            <person name="Macchietto M."/>
            <person name="Millas R."/>
            <person name="McGilp L."/>
            <person name="Shao M."/>
            <person name="Duquette J."/>
            <person name="Hirsch C.N."/>
            <person name="Kimball J."/>
        </authorList>
    </citation>
    <scope>NUCLEOTIDE SEQUENCE</scope>
    <source>
        <tissue evidence="2">Fresh leaf tissue</tissue>
    </source>
</reference>
<name>A0A8J5R394_ZIZPA</name>
<comment type="caution">
    <text evidence="2">The sequence shown here is derived from an EMBL/GenBank/DDBJ whole genome shotgun (WGS) entry which is preliminary data.</text>
</comment>
<reference evidence="2" key="2">
    <citation type="submission" date="2021-02" db="EMBL/GenBank/DDBJ databases">
        <authorList>
            <person name="Kimball J.A."/>
            <person name="Haas M.W."/>
            <person name="Macchietto M."/>
            <person name="Kono T."/>
            <person name="Duquette J."/>
            <person name="Shao M."/>
        </authorList>
    </citation>
    <scope>NUCLEOTIDE SEQUENCE</scope>
    <source>
        <tissue evidence="2">Fresh leaf tissue</tissue>
    </source>
</reference>